<comment type="caution">
    <text evidence="2">The sequence shown here is derived from an EMBL/GenBank/DDBJ whole genome shotgun (WGS) entry which is preliminary data.</text>
</comment>
<keyword evidence="3" id="KW-1185">Reference proteome</keyword>
<proteinExistence type="predicted"/>
<name>A0A367RVV0_9NOSO</name>
<dbReference type="NCBIfam" id="TIGR04155">
    <property type="entry name" value="cyano_PEP"/>
    <property type="match status" value="1"/>
</dbReference>
<evidence type="ECO:0000313" key="2">
    <source>
        <dbReference type="EMBL" id="RCJ40089.1"/>
    </source>
</evidence>
<gene>
    <name evidence="2" type="ORF">A6770_38285</name>
</gene>
<organism evidence="2 3">
    <name type="scientific">Nostoc minutum NIES-26</name>
    <dbReference type="NCBI Taxonomy" id="1844469"/>
    <lineage>
        <taxon>Bacteria</taxon>
        <taxon>Bacillati</taxon>
        <taxon>Cyanobacteriota</taxon>
        <taxon>Cyanophyceae</taxon>
        <taxon>Nostocales</taxon>
        <taxon>Nostocaceae</taxon>
        <taxon>Nostoc</taxon>
    </lineage>
</organism>
<protein>
    <recommendedName>
        <fullName evidence="4">PEP-CTERM protein-sorting domain-containing protein</fullName>
    </recommendedName>
</protein>
<evidence type="ECO:0000313" key="3">
    <source>
        <dbReference type="Proteomes" id="UP000252107"/>
    </source>
</evidence>
<accession>A0A367RVV0</accession>
<evidence type="ECO:0008006" key="4">
    <source>
        <dbReference type="Google" id="ProtNLM"/>
    </source>
</evidence>
<evidence type="ECO:0000256" key="1">
    <source>
        <dbReference type="SAM" id="SignalP"/>
    </source>
</evidence>
<feature type="signal peptide" evidence="1">
    <location>
        <begin position="1"/>
        <end position="28"/>
    </location>
</feature>
<feature type="chain" id="PRO_5017076216" description="PEP-CTERM protein-sorting domain-containing protein" evidence="1">
    <location>
        <begin position="29"/>
        <end position="271"/>
    </location>
</feature>
<dbReference type="Proteomes" id="UP000252107">
    <property type="component" value="Unassembled WGS sequence"/>
</dbReference>
<dbReference type="AlphaFoldDB" id="A0A367RVV0"/>
<dbReference type="InterPro" id="IPR026374">
    <property type="entry name" value="Cyano_PEP"/>
</dbReference>
<dbReference type="EMBL" id="LXQD01000061">
    <property type="protein sequence ID" value="RCJ40089.1"/>
    <property type="molecule type" value="Genomic_DNA"/>
</dbReference>
<sequence length="271" mass="28005">MLQFKYLFQLSSVALTVGMCLSATSAHAVSITIGGIAINDNGMRDLNRAADVIEFDSTNAGAAGFVLPGFTASGIVDLGTGGAVVGVGQNFIVRLTNFELVRAAAGAGNIRISFDHTFAMPMAPVTAADGIQGSFGNILVRPAPVGGNSVTWQGFVNNAAITPPMGAFISAPNPLTGRFSGGHGTMMIGAGGPPWVLRGDLEVALGSRAGNFSLPDSAEVGISTSLIEPPPTDQTPVPEPITLFGTGIAFCFGVFFKRELSKKQKKQRFLS</sequence>
<reference evidence="2" key="1">
    <citation type="submission" date="2016-04" db="EMBL/GenBank/DDBJ databases">
        <authorList>
            <person name="Tabuchi Yagui T.R."/>
        </authorList>
    </citation>
    <scope>NUCLEOTIDE SEQUENCE [LARGE SCALE GENOMIC DNA]</scope>
    <source>
        <strain evidence="2">NIES-26</strain>
    </source>
</reference>
<keyword evidence="1" id="KW-0732">Signal</keyword>